<sequence length="171" mass="19804">MSGKSMSEKAKRGIAVFSKKIPEDKKNIKFDENNQPFGEPKIVAYFNSYYGMMVQHTFQCNIQMCKFEDKDFDDLWLETKAKRTKAKASSAKRKHVLRLGRGGWSGLKRKKCFIWPQLESSSEELKGLQNPRSKLYLMGYAKINKETKMYELDDDTFQKGGALVNDCDNYI</sequence>
<evidence type="ECO:0000313" key="2">
    <source>
        <dbReference type="Proteomes" id="UP001056120"/>
    </source>
</evidence>
<keyword evidence="2" id="KW-1185">Reference proteome</keyword>
<dbReference type="Proteomes" id="UP001056120">
    <property type="component" value="Linkage Group LG11"/>
</dbReference>
<accession>A0ACB9HT60</accession>
<proteinExistence type="predicted"/>
<gene>
    <name evidence="1" type="ORF">L1987_34300</name>
</gene>
<protein>
    <submittedName>
        <fullName evidence="1">Uncharacterized protein</fullName>
    </submittedName>
</protein>
<dbReference type="EMBL" id="CM042028">
    <property type="protein sequence ID" value="KAI3799012.1"/>
    <property type="molecule type" value="Genomic_DNA"/>
</dbReference>
<evidence type="ECO:0000313" key="1">
    <source>
        <dbReference type="EMBL" id="KAI3799012.1"/>
    </source>
</evidence>
<reference evidence="1 2" key="2">
    <citation type="journal article" date="2022" name="Mol. Ecol. Resour.">
        <title>The genomes of chicory, endive, great burdock and yacon provide insights into Asteraceae paleo-polyploidization history and plant inulin production.</title>
        <authorList>
            <person name="Fan W."/>
            <person name="Wang S."/>
            <person name="Wang H."/>
            <person name="Wang A."/>
            <person name="Jiang F."/>
            <person name="Liu H."/>
            <person name="Zhao H."/>
            <person name="Xu D."/>
            <person name="Zhang Y."/>
        </authorList>
    </citation>
    <scope>NUCLEOTIDE SEQUENCE [LARGE SCALE GENOMIC DNA]</scope>
    <source>
        <strain evidence="2">cv. Yunnan</strain>
        <tissue evidence="1">Leaves</tissue>
    </source>
</reference>
<comment type="caution">
    <text evidence="1">The sequence shown here is derived from an EMBL/GenBank/DDBJ whole genome shotgun (WGS) entry which is preliminary data.</text>
</comment>
<reference evidence="2" key="1">
    <citation type="journal article" date="2022" name="Mol. Ecol. Resour.">
        <title>The genomes of chicory, endive, great burdock and yacon provide insights into Asteraceae palaeo-polyploidization history and plant inulin production.</title>
        <authorList>
            <person name="Fan W."/>
            <person name="Wang S."/>
            <person name="Wang H."/>
            <person name="Wang A."/>
            <person name="Jiang F."/>
            <person name="Liu H."/>
            <person name="Zhao H."/>
            <person name="Xu D."/>
            <person name="Zhang Y."/>
        </authorList>
    </citation>
    <scope>NUCLEOTIDE SEQUENCE [LARGE SCALE GENOMIC DNA]</scope>
    <source>
        <strain evidence="2">cv. Yunnan</strain>
    </source>
</reference>
<organism evidence="1 2">
    <name type="scientific">Smallanthus sonchifolius</name>
    <dbReference type="NCBI Taxonomy" id="185202"/>
    <lineage>
        <taxon>Eukaryota</taxon>
        <taxon>Viridiplantae</taxon>
        <taxon>Streptophyta</taxon>
        <taxon>Embryophyta</taxon>
        <taxon>Tracheophyta</taxon>
        <taxon>Spermatophyta</taxon>
        <taxon>Magnoliopsida</taxon>
        <taxon>eudicotyledons</taxon>
        <taxon>Gunneridae</taxon>
        <taxon>Pentapetalae</taxon>
        <taxon>asterids</taxon>
        <taxon>campanulids</taxon>
        <taxon>Asterales</taxon>
        <taxon>Asteraceae</taxon>
        <taxon>Asteroideae</taxon>
        <taxon>Heliantheae alliance</taxon>
        <taxon>Millerieae</taxon>
        <taxon>Smallanthus</taxon>
    </lineage>
</organism>
<name>A0ACB9HT60_9ASTR</name>